<feature type="signal peptide" evidence="1">
    <location>
        <begin position="1"/>
        <end position="24"/>
    </location>
</feature>
<dbReference type="PANTHER" id="PTHR43649">
    <property type="entry name" value="ARABINOSE-BINDING PROTEIN-RELATED"/>
    <property type="match status" value="1"/>
</dbReference>
<sequence length="453" mass="49884">MQKRGKPILITLASLMATSTLLYGCSNSQPAAGGGDKPGSSKEKVEITWLVRTDPNMIDWEKDMISGFQQANSNITIKLEQIPQAEIDQRLTTMISSGKVPDVWSANWANSGFATYNKMGALLDLTPYVKTDADKMATINKDIMNIYNINGKILGIPMLAIGSFMFYNKDLFDKAGVPYPPTSWDDKSWTYDKMLDTAKKLTHDVGNADKQVFGILNSMSPNLQSWGFGGDFFKADAYKTAVMGDPTASSNPANKEAIQFNVDLIQKYKVAPNQTTLDAVSAIGDPFLTGKVAMVVNGGWGFWSYQSAKFKWGVAPIPYHEGRKVPLFVDPWNISAKSKHPAESWEFIKYLVDPKGGGKTFMEKTSATPADTSLADLWYKQIADKVGLKVEDVKVLNEGAIKNGREADNHLIDKFAVISTTIGQTITGIWNGQKSVDDGLQEIDKNLRSLNMK</sequence>
<organism evidence="2 3">
    <name type="scientific">Paenibacillus alginolyticus</name>
    <dbReference type="NCBI Taxonomy" id="59839"/>
    <lineage>
        <taxon>Bacteria</taxon>
        <taxon>Bacillati</taxon>
        <taxon>Bacillota</taxon>
        <taxon>Bacilli</taxon>
        <taxon>Bacillales</taxon>
        <taxon>Paenibacillaceae</taxon>
        <taxon>Paenibacillus</taxon>
    </lineage>
</organism>
<dbReference type="SUPFAM" id="SSF53850">
    <property type="entry name" value="Periplasmic binding protein-like II"/>
    <property type="match status" value="1"/>
</dbReference>
<dbReference type="RefSeq" id="WP_268618504.1">
    <property type="nucleotide sequence ID" value="NZ_JAMDMX010000179.1"/>
</dbReference>
<dbReference type="Gene3D" id="3.40.190.10">
    <property type="entry name" value="Periplasmic binding protein-like II"/>
    <property type="match status" value="1"/>
</dbReference>
<dbReference type="CDD" id="cd13585">
    <property type="entry name" value="PBP2_TMBP_like"/>
    <property type="match status" value="1"/>
</dbReference>
<evidence type="ECO:0000256" key="1">
    <source>
        <dbReference type="SAM" id="SignalP"/>
    </source>
</evidence>
<evidence type="ECO:0000313" key="3">
    <source>
        <dbReference type="Proteomes" id="UP001527099"/>
    </source>
</evidence>
<accession>A0ABT4GP29</accession>
<dbReference type="EMBL" id="JAMDMX010000179">
    <property type="protein sequence ID" value="MCY9697969.1"/>
    <property type="molecule type" value="Genomic_DNA"/>
</dbReference>
<proteinExistence type="predicted"/>
<feature type="chain" id="PRO_5047019421" evidence="1">
    <location>
        <begin position="25"/>
        <end position="453"/>
    </location>
</feature>
<dbReference type="Pfam" id="PF01547">
    <property type="entry name" value="SBP_bac_1"/>
    <property type="match status" value="1"/>
</dbReference>
<dbReference type="InterPro" id="IPR006059">
    <property type="entry name" value="SBP"/>
</dbReference>
<reference evidence="2 3" key="1">
    <citation type="submission" date="2022-05" db="EMBL/GenBank/DDBJ databases">
        <title>Genome Sequencing of Bee-Associated Microbes.</title>
        <authorList>
            <person name="Dunlap C."/>
        </authorList>
    </citation>
    <scope>NUCLEOTIDE SEQUENCE [LARGE SCALE GENOMIC DNA]</scope>
    <source>
        <strain evidence="2 3">NRRL B-14421</strain>
    </source>
</reference>
<dbReference type="Proteomes" id="UP001527099">
    <property type="component" value="Unassembled WGS sequence"/>
</dbReference>
<dbReference type="PANTHER" id="PTHR43649:SF12">
    <property type="entry name" value="DIACETYLCHITOBIOSE BINDING PROTEIN DASA"/>
    <property type="match status" value="1"/>
</dbReference>
<keyword evidence="3" id="KW-1185">Reference proteome</keyword>
<keyword evidence="1" id="KW-0732">Signal</keyword>
<comment type="caution">
    <text evidence="2">The sequence shown here is derived from an EMBL/GenBank/DDBJ whole genome shotgun (WGS) entry which is preliminary data.</text>
</comment>
<protein>
    <submittedName>
        <fullName evidence="2">Sugar ABC transporter substrate-binding protein</fullName>
    </submittedName>
</protein>
<evidence type="ECO:0000313" key="2">
    <source>
        <dbReference type="EMBL" id="MCY9697969.1"/>
    </source>
</evidence>
<dbReference type="InterPro" id="IPR050490">
    <property type="entry name" value="Bact_solute-bd_prot1"/>
</dbReference>
<gene>
    <name evidence="2" type="ORF">M5X19_34700</name>
</gene>
<name>A0ABT4GP29_9BACL</name>
<dbReference type="PROSITE" id="PS51257">
    <property type="entry name" value="PROKAR_LIPOPROTEIN"/>
    <property type="match status" value="1"/>
</dbReference>